<dbReference type="Pfam" id="PF00395">
    <property type="entry name" value="SLH"/>
    <property type="match status" value="3"/>
</dbReference>
<evidence type="ECO:0000256" key="1">
    <source>
        <dbReference type="ARBA" id="ARBA00022729"/>
    </source>
</evidence>
<dbReference type="InterPro" id="IPR052159">
    <property type="entry name" value="Competence_DNA_uptake"/>
</dbReference>
<evidence type="ECO:0000256" key="2">
    <source>
        <dbReference type="SAM" id="SignalP"/>
    </source>
</evidence>
<sequence>MKKFSLLLTAFVIFLSLFIPNFTNAKAFPDVQSNHWAIKEINYLSDKGIINGTPEGYFKPSDNVTRGQMALMLDLSLKLEKPSSYNHIFSDVTKGIYYYDSVHKLAHNNIVQRETNYFPDRSLSRAEMAVVLVKTFNLKPTGADVNFPDVPSNHWGYNYVKILAQNNITAGFPDGTFGPDVKVTREQFAAFLARVLEPNFRPALPKPKGNLEVHYIDVGQGDATFIKSPSGETILIDAGNNGKGKVVANYLKGLGYLSIDYMIATHPDADHVGGLDEVLYAMNVKNIYAPKVSHTTQTFKDFLAAVANKGLIIKEAKSGVTLPINSLNSQFLAPVKEYGNDLNEWSAVLKVTHGSKSFLFTGDAESKSEKDMVATYASSLKSDVLKPGHHGSKTSSSQPFLDAVKPSIAVISAGAGNRYGHPTQETLSKLNAMSINVYRTDLNGTVIINSDGSNISIRTER</sequence>
<dbReference type="SMART" id="SM00849">
    <property type="entry name" value="Lactamase_B"/>
    <property type="match status" value="1"/>
</dbReference>
<protein>
    <submittedName>
        <fullName evidence="4">S-layer protein</fullName>
    </submittedName>
</protein>
<dbReference type="EMBL" id="NFCY01000009">
    <property type="protein sequence ID" value="OTX55309.1"/>
    <property type="molecule type" value="Genomic_DNA"/>
</dbReference>
<evidence type="ECO:0000259" key="3">
    <source>
        <dbReference type="PROSITE" id="PS51272"/>
    </source>
</evidence>
<evidence type="ECO:0000313" key="4">
    <source>
        <dbReference type="EMBL" id="OTX55309.1"/>
    </source>
</evidence>
<dbReference type="PANTHER" id="PTHR30619">
    <property type="entry name" value="DNA INTERNALIZATION/COMPETENCE PROTEIN COMEC/REC2"/>
    <property type="match status" value="1"/>
</dbReference>
<dbReference type="PROSITE" id="PS51272">
    <property type="entry name" value="SLH"/>
    <property type="match status" value="3"/>
</dbReference>
<dbReference type="InterPro" id="IPR036866">
    <property type="entry name" value="RibonucZ/Hydroxyglut_hydro"/>
</dbReference>
<dbReference type="Pfam" id="PF00753">
    <property type="entry name" value="Lactamase_B"/>
    <property type="match status" value="1"/>
</dbReference>
<keyword evidence="1 2" id="KW-0732">Signal</keyword>
<accession>A0A9Q5SNJ3</accession>
<feature type="domain" description="SLH" evidence="3">
    <location>
        <begin position="89"/>
        <end position="142"/>
    </location>
</feature>
<dbReference type="Proteomes" id="UP000194733">
    <property type="component" value="Unassembled WGS sequence"/>
</dbReference>
<gene>
    <name evidence="4" type="ORF">BK724_01725</name>
</gene>
<reference evidence="4 5" key="1">
    <citation type="submission" date="2016-10" db="EMBL/GenBank/DDBJ databases">
        <title>Comparative genomics of Bacillus thuringiensis reveals a path to pathogens against multiple invertebrate hosts.</title>
        <authorList>
            <person name="Zheng J."/>
            <person name="Gao Q."/>
            <person name="Liu H."/>
            <person name="Peng D."/>
            <person name="Ruan L."/>
            <person name="Sun M."/>
        </authorList>
    </citation>
    <scope>NUCLEOTIDE SEQUENCE [LARGE SCALE GENOMIC DNA]</scope>
    <source>
        <strain evidence="4">BGSC 4BB1</strain>
    </source>
</reference>
<dbReference type="InterPro" id="IPR035681">
    <property type="entry name" value="ComA-like_MBL"/>
</dbReference>
<evidence type="ECO:0000313" key="5">
    <source>
        <dbReference type="Proteomes" id="UP000194733"/>
    </source>
</evidence>
<dbReference type="InterPro" id="IPR001119">
    <property type="entry name" value="SLH_dom"/>
</dbReference>
<feature type="domain" description="SLH" evidence="3">
    <location>
        <begin position="143"/>
        <end position="206"/>
    </location>
</feature>
<dbReference type="PANTHER" id="PTHR30619:SF7">
    <property type="entry name" value="BETA-LACTAMASE DOMAIN PROTEIN"/>
    <property type="match status" value="1"/>
</dbReference>
<organism evidence="4 5">
    <name type="scientific">Bacillus thuringiensis serovar sooncheon</name>
    <dbReference type="NCBI Taxonomy" id="180891"/>
    <lineage>
        <taxon>Bacteria</taxon>
        <taxon>Bacillati</taxon>
        <taxon>Bacillota</taxon>
        <taxon>Bacilli</taxon>
        <taxon>Bacillales</taxon>
        <taxon>Bacillaceae</taxon>
        <taxon>Bacillus</taxon>
        <taxon>Bacillus cereus group</taxon>
    </lineage>
</organism>
<feature type="signal peptide" evidence="2">
    <location>
        <begin position="1"/>
        <end position="25"/>
    </location>
</feature>
<dbReference type="SUPFAM" id="SSF56281">
    <property type="entry name" value="Metallo-hydrolase/oxidoreductase"/>
    <property type="match status" value="1"/>
</dbReference>
<dbReference type="CDD" id="cd07731">
    <property type="entry name" value="ComA-like_MBL-fold"/>
    <property type="match status" value="1"/>
</dbReference>
<feature type="chain" id="PRO_5040265325" evidence="2">
    <location>
        <begin position="26"/>
        <end position="461"/>
    </location>
</feature>
<dbReference type="AlphaFoldDB" id="A0A9Q5SNJ3"/>
<feature type="domain" description="SLH" evidence="3">
    <location>
        <begin position="24"/>
        <end position="87"/>
    </location>
</feature>
<comment type="caution">
    <text evidence="4">The sequence shown here is derived from an EMBL/GenBank/DDBJ whole genome shotgun (WGS) entry which is preliminary data.</text>
</comment>
<dbReference type="InterPro" id="IPR001279">
    <property type="entry name" value="Metallo-B-lactamas"/>
</dbReference>
<proteinExistence type="predicted"/>
<dbReference type="RefSeq" id="WP_087956110.1">
    <property type="nucleotide sequence ID" value="NZ_NFCY01000009.1"/>
</dbReference>
<name>A0A9Q5SNJ3_BACTU</name>
<dbReference type="Gene3D" id="3.60.15.10">
    <property type="entry name" value="Ribonuclease Z/Hydroxyacylglutathione hydrolase-like"/>
    <property type="match status" value="1"/>
</dbReference>